<evidence type="ECO:0000313" key="3">
    <source>
        <dbReference type="Proteomes" id="UP000315226"/>
    </source>
</evidence>
<dbReference type="EMBL" id="BJMN01000039">
    <property type="protein sequence ID" value="GEB60113.1"/>
    <property type="molecule type" value="Genomic_DNA"/>
</dbReference>
<dbReference type="Proteomes" id="UP000315226">
    <property type="component" value="Unassembled WGS sequence"/>
</dbReference>
<proteinExistence type="predicted"/>
<keyword evidence="3" id="KW-1185">Reference proteome</keyword>
<evidence type="ECO:0000313" key="2">
    <source>
        <dbReference type="EMBL" id="GEB60113.1"/>
    </source>
</evidence>
<feature type="compositionally biased region" description="Polar residues" evidence="1">
    <location>
        <begin position="33"/>
        <end position="42"/>
    </location>
</feature>
<feature type="region of interest" description="Disordered" evidence="1">
    <location>
        <begin position="22"/>
        <end position="55"/>
    </location>
</feature>
<organism evidence="2 3">
    <name type="scientific">Streptomyces gardneri</name>
    <dbReference type="NCBI Taxonomy" id="66892"/>
    <lineage>
        <taxon>Bacteria</taxon>
        <taxon>Bacillati</taxon>
        <taxon>Actinomycetota</taxon>
        <taxon>Actinomycetes</taxon>
        <taxon>Kitasatosporales</taxon>
        <taxon>Streptomycetaceae</taxon>
        <taxon>Streptomyces</taxon>
    </lineage>
</organism>
<evidence type="ECO:0000256" key="1">
    <source>
        <dbReference type="SAM" id="MobiDB-lite"/>
    </source>
</evidence>
<name>A0A4Y3RTQ7_9ACTN</name>
<protein>
    <submittedName>
        <fullName evidence="2">Uncharacterized protein</fullName>
    </submittedName>
</protein>
<reference evidence="2 3" key="1">
    <citation type="submission" date="2019-06" db="EMBL/GenBank/DDBJ databases">
        <title>Whole genome shotgun sequence of Streptomyces gardneri NBRC 12865.</title>
        <authorList>
            <person name="Hosoyama A."/>
            <person name="Uohara A."/>
            <person name="Ohji S."/>
            <person name="Ichikawa N."/>
        </authorList>
    </citation>
    <scope>NUCLEOTIDE SEQUENCE [LARGE SCALE GENOMIC DNA]</scope>
    <source>
        <strain evidence="2 3">NBRC 12865</strain>
    </source>
</reference>
<accession>A0A4Y3RTQ7</accession>
<feature type="region of interest" description="Disordered" evidence="1">
    <location>
        <begin position="149"/>
        <end position="172"/>
    </location>
</feature>
<comment type="caution">
    <text evidence="2">The sequence shown here is derived from an EMBL/GenBank/DDBJ whole genome shotgun (WGS) entry which is preliminary data.</text>
</comment>
<feature type="compositionally biased region" description="Polar residues" evidence="1">
    <location>
        <begin position="149"/>
        <end position="161"/>
    </location>
</feature>
<sequence length="317" mass="34821">MNSGLRILLPALSLLGMTTCVPEPESASRETRGTASVTTDSPETPPATREASSPTFSLPLAKYSFTATQHARIQAAENALLNACVRRFGIVARAPVHDASAPQPSDRRYGLVRLREAESDGYHLPTRNAPEKRTRIDDDLMLVLHGTTNPQAPARTATPSRPTLPVLHGRQIPKGGCTREANDRIHAPFAHPEGSEIASLINSRANQESSQDARLRAVFTRWSSCMKSSGFSYATPLEAMSDHRFLGPAVSSLERRTAVADVMCKESVQLPRVWLSVESEKQQPLIQKHRKSLDKLHLMHQRKMKAVDDILATAAVR</sequence>
<gene>
    <name evidence="2" type="ORF">SGA01_57180</name>
</gene>
<dbReference type="AlphaFoldDB" id="A0A4Y3RTQ7"/>